<accession>A0A9W7D0T8</accession>
<dbReference type="Gene3D" id="3.30.420.10">
    <property type="entry name" value="Ribonuclease H-like superfamily/Ribonuclease H"/>
    <property type="match status" value="1"/>
</dbReference>
<feature type="region of interest" description="Disordered" evidence="1">
    <location>
        <begin position="358"/>
        <end position="471"/>
    </location>
</feature>
<dbReference type="GO" id="GO:0003676">
    <property type="term" value="F:nucleic acid binding"/>
    <property type="evidence" value="ECO:0007669"/>
    <property type="project" value="InterPro"/>
</dbReference>
<dbReference type="InterPro" id="IPR001584">
    <property type="entry name" value="Integrase_cat-core"/>
</dbReference>
<reference evidence="3" key="1">
    <citation type="submission" date="2023-04" db="EMBL/GenBank/DDBJ databases">
        <title>Phytophthora fragariaefolia NBRC 109709.</title>
        <authorList>
            <person name="Ichikawa N."/>
            <person name="Sato H."/>
            <person name="Tonouchi N."/>
        </authorList>
    </citation>
    <scope>NUCLEOTIDE SEQUENCE</scope>
    <source>
        <strain evidence="3">NBRC 109709</strain>
    </source>
</reference>
<dbReference type="PANTHER" id="PTHR37984">
    <property type="entry name" value="PROTEIN CBG26694"/>
    <property type="match status" value="1"/>
</dbReference>
<sequence length="642" mass="69802">MDFIFGLPRDAQGRTGILVFVDRFSKMVHLAPVTAEVTADESAELFLDLVFRHHGLPESIVSDRDPRFTSAFWTRLFALLGTHLLMSTAAHPQTDGQTERVNRVLEDVLRSYATSFPSRSSFLPMAEFALNNATHASTGLTPFFVSNARHPRVPALLAVRSSNPPAVSTLGGGGRAPTPQSVQSLSDPPSDGPHQETAAEVHVVEGHALHGVAYEELAAVDAAMPAASTVANFAPKPTPTPIDPATVSDLLLHRQAVTRFVRDALQAAADQQKANADRRGRKNMPSFRRGDRVLLSTDGIQGSAVTNLGANKLASRFIGPFKILKVIGDAYTLDIPTSMRLHPTFYVGRLKPYVPATIPAPEAERPRPARNPSRPAADADAESARYARAQAQRGSEPPSRRPSIDRSPASSAGAPSDVTIRSSETPRQSPKPPKLPKPATLQSRGSEATPRSYETTFRRDGPPPLVDASGARRWIAERIVDRETRRTRTTGTAPTSRRARTTERYYRIRRVGFPPPEDIWESRERLMEDIPDVVKEYEATLALVFDDCGSVDDHDLVSAIAHEYWRDETPGNDDIIATSISDESPVNSRDPNSRGASSRDHSDDDHAARSVDMDVSAVTSSATRSAARSAMLSSACTCLARA</sequence>
<feature type="domain" description="Integrase catalytic" evidence="2">
    <location>
        <begin position="1"/>
        <end position="150"/>
    </location>
</feature>
<dbReference type="Gene3D" id="2.40.50.40">
    <property type="match status" value="1"/>
</dbReference>
<evidence type="ECO:0000259" key="2">
    <source>
        <dbReference type="PROSITE" id="PS50994"/>
    </source>
</evidence>
<feature type="compositionally biased region" description="Basic and acidic residues" evidence="1">
    <location>
        <begin position="597"/>
        <end position="612"/>
    </location>
</feature>
<dbReference type="InterPro" id="IPR036397">
    <property type="entry name" value="RNaseH_sf"/>
</dbReference>
<dbReference type="OrthoDB" id="1430630at2759"/>
<feature type="compositionally biased region" description="Polar residues" evidence="1">
    <location>
        <begin position="578"/>
        <end position="590"/>
    </location>
</feature>
<dbReference type="AlphaFoldDB" id="A0A9W7D0T8"/>
<dbReference type="InterPro" id="IPR016197">
    <property type="entry name" value="Chromo-like_dom_sf"/>
</dbReference>
<name>A0A9W7D0T8_9STRA</name>
<evidence type="ECO:0000313" key="4">
    <source>
        <dbReference type="Proteomes" id="UP001165121"/>
    </source>
</evidence>
<dbReference type="InterPro" id="IPR050951">
    <property type="entry name" value="Retrovirus_Pol_polyprotein"/>
</dbReference>
<dbReference type="SUPFAM" id="SSF54160">
    <property type="entry name" value="Chromo domain-like"/>
    <property type="match status" value="1"/>
</dbReference>
<dbReference type="InterPro" id="IPR012337">
    <property type="entry name" value="RNaseH-like_sf"/>
</dbReference>
<protein>
    <submittedName>
        <fullName evidence="3">Unnamed protein product</fullName>
    </submittedName>
</protein>
<comment type="caution">
    <text evidence="3">The sequence shown here is derived from an EMBL/GenBank/DDBJ whole genome shotgun (WGS) entry which is preliminary data.</text>
</comment>
<dbReference type="CDD" id="cd00024">
    <property type="entry name" value="CD_CSD"/>
    <property type="match status" value="1"/>
</dbReference>
<feature type="region of interest" description="Disordered" evidence="1">
    <location>
        <begin position="571"/>
        <end position="616"/>
    </location>
</feature>
<gene>
    <name evidence="3" type="ORF">Pfra01_002067400</name>
</gene>
<dbReference type="InterPro" id="IPR056924">
    <property type="entry name" value="SH3_Tf2-1"/>
</dbReference>
<dbReference type="PROSITE" id="PS50994">
    <property type="entry name" value="INTEGRASE"/>
    <property type="match status" value="1"/>
</dbReference>
<feature type="compositionally biased region" description="Low complexity" evidence="1">
    <location>
        <begin position="370"/>
        <end position="397"/>
    </location>
</feature>
<feature type="compositionally biased region" description="Polar residues" evidence="1">
    <location>
        <begin position="178"/>
        <end position="187"/>
    </location>
</feature>
<evidence type="ECO:0000256" key="1">
    <source>
        <dbReference type="SAM" id="MobiDB-lite"/>
    </source>
</evidence>
<dbReference type="GO" id="GO:0015074">
    <property type="term" value="P:DNA integration"/>
    <property type="evidence" value="ECO:0007669"/>
    <property type="project" value="InterPro"/>
</dbReference>
<dbReference type="EMBL" id="BSXT01002851">
    <property type="protein sequence ID" value="GMF51264.1"/>
    <property type="molecule type" value="Genomic_DNA"/>
</dbReference>
<dbReference type="Proteomes" id="UP001165121">
    <property type="component" value="Unassembled WGS sequence"/>
</dbReference>
<proteinExistence type="predicted"/>
<evidence type="ECO:0000313" key="3">
    <source>
        <dbReference type="EMBL" id="GMF51264.1"/>
    </source>
</evidence>
<dbReference type="PANTHER" id="PTHR37984:SF5">
    <property type="entry name" value="PROTEIN NYNRIN-LIKE"/>
    <property type="match status" value="1"/>
</dbReference>
<keyword evidence="4" id="KW-1185">Reference proteome</keyword>
<dbReference type="Pfam" id="PF24626">
    <property type="entry name" value="SH3_Tf2-1"/>
    <property type="match status" value="1"/>
</dbReference>
<dbReference type="SUPFAM" id="SSF53098">
    <property type="entry name" value="Ribonuclease H-like"/>
    <property type="match status" value="1"/>
</dbReference>
<feature type="compositionally biased region" description="Polar residues" evidence="1">
    <location>
        <begin position="419"/>
        <end position="428"/>
    </location>
</feature>
<feature type="region of interest" description="Disordered" evidence="1">
    <location>
        <begin position="164"/>
        <end position="196"/>
    </location>
</feature>
<organism evidence="3 4">
    <name type="scientific">Phytophthora fragariaefolia</name>
    <dbReference type="NCBI Taxonomy" id="1490495"/>
    <lineage>
        <taxon>Eukaryota</taxon>
        <taxon>Sar</taxon>
        <taxon>Stramenopiles</taxon>
        <taxon>Oomycota</taxon>
        <taxon>Peronosporomycetes</taxon>
        <taxon>Peronosporales</taxon>
        <taxon>Peronosporaceae</taxon>
        <taxon>Phytophthora</taxon>
    </lineage>
</organism>